<proteinExistence type="predicted"/>
<evidence type="ECO:0000256" key="1">
    <source>
        <dbReference type="SAM" id="Coils"/>
    </source>
</evidence>
<dbReference type="Gene3D" id="3.40.630.30">
    <property type="match status" value="1"/>
</dbReference>
<sequence>MSRRFRDEEEKLRALKDELQEEEDKMKLMTEKIFSPLIWRRYQNGIKIKDLQENRFYEVIEMILKYYLPEDVLCRNTKIGKDKVSQQCFADRLFFKLKDRASVIAVDEKNDNCLAGVLVLNPVQKCDYGRVYSRAMLVDGNSYKSITEFMNHINRKVDIFEEFQCEIYLRYYLLCVKPEYRHRALGMQLMMVGLDIARHLKIPVVTGVFNNYRLQQIARRIGIDQVLYEYNYNKWSDKNHELIFCNPGAGNYTCNIQAGLVPAPPEPEPTPVKGFEVGGGVTRADKKKAKAKNDAKKKTK</sequence>
<dbReference type="AlphaFoldDB" id="A0A9N9MQW0"/>
<feature type="coiled-coil region" evidence="1">
    <location>
        <begin position="2"/>
        <end position="32"/>
    </location>
</feature>
<evidence type="ECO:0000313" key="3">
    <source>
        <dbReference type="EMBL" id="CAG9768328.1"/>
    </source>
</evidence>
<gene>
    <name evidence="3" type="ORF">CEUTPL_LOCUS8873</name>
</gene>
<dbReference type="SUPFAM" id="SSF55729">
    <property type="entry name" value="Acyl-CoA N-acyltransferases (Nat)"/>
    <property type="match status" value="1"/>
</dbReference>
<keyword evidence="4" id="KW-1185">Reference proteome</keyword>
<dbReference type="EMBL" id="OU892280">
    <property type="protein sequence ID" value="CAG9768328.1"/>
    <property type="molecule type" value="Genomic_DNA"/>
</dbReference>
<dbReference type="Proteomes" id="UP001152799">
    <property type="component" value="Chromosome 4"/>
</dbReference>
<evidence type="ECO:0000313" key="4">
    <source>
        <dbReference type="Proteomes" id="UP001152799"/>
    </source>
</evidence>
<keyword evidence="1" id="KW-0175">Coiled coil</keyword>
<name>A0A9N9MQW0_9CUCU</name>
<dbReference type="OrthoDB" id="6588672at2759"/>
<feature type="region of interest" description="Disordered" evidence="2">
    <location>
        <begin position="263"/>
        <end position="300"/>
    </location>
</feature>
<protein>
    <recommendedName>
        <fullName evidence="5">N-acetyltransferase domain-containing protein</fullName>
    </recommendedName>
</protein>
<reference evidence="3" key="1">
    <citation type="submission" date="2022-01" db="EMBL/GenBank/DDBJ databases">
        <authorList>
            <person name="King R."/>
        </authorList>
    </citation>
    <scope>NUCLEOTIDE SEQUENCE</scope>
</reference>
<evidence type="ECO:0000256" key="2">
    <source>
        <dbReference type="SAM" id="MobiDB-lite"/>
    </source>
</evidence>
<organism evidence="3 4">
    <name type="scientific">Ceutorhynchus assimilis</name>
    <name type="common">cabbage seed weevil</name>
    <dbReference type="NCBI Taxonomy" id="467358"/>
    <lineage>
        <taxon>Eukaryota</taxon>
        <taxon>Metazoa</taxon>
        <taxon>Ecdysozoa</taxon>
        <taxon>Arthropoda</taxon>
        <taxon>Hexapoda</taxon>
        <taxon>Insecta</taxon>
        <taxon>Pterygota</taxon>
        <taxon>Neoptera</taxon>
        <taxon>Endopterygota</taxon>
        <taxon>Coleoptera</taxon>
        <taxon>Polyphaga</taxon>
        <taxon>Cucujiformia</taxon>
        <taxon>Curculionidae</taxon>
        <taxon>Ceutorhynchinae</taxon>
        <taxon>Ceutorhynchus</taxon>
    </lineage>
</organism>
<evidence type="ECO:0008006" key="5">
    <source>
        <dbReference type="Google" id="ProtNLM"/>
    </source>
</evidence>
<accession>A0A9N9MQW0</accession>
<feature type="compositionally biased region" description="Basic and acidic residues" evidence="2">
    <location>
        <begin position="291"/>
        <end position="300"/>
    </location>
</feature>
<dbReference type="InterPro" id="IPR016181">
    <property type="entry name" value="Acyl_CoA_acyltransferase"/>
</dbReference>